<evidence type="ECO:0000256" key="3">
    <source>
        <dbReference type="ARBA" id="ARBA00023239"/>
    </source>
</evidence>
<dbReference type="AlphaFoldDB" id="A0A2R6Y3J3"/>
<dbReference type="NCBIfam" id="NF002017">
    <property type="entry name" value="PRK00823.1-2"/>
    <property type="match status" value="1"/>
</dbReference>
<dbReference type="CDD" id="cd00488">
    <property type="entry name" value="PCD_DCoH"/>
    <property type="match status" value="1"/>
</dbReference>
<comment type="similarity">
    <text evidence="2 4">Belongs to the pterin-4-alpha-carbinolamine dehydratase family.</text>
</comment>
<dbReference type="Proteomes" id="UP000244338">
    <property type="component" value="Unassembled WGS sequence"/>
</dbReference>
<gene>
    <name evidence="5" type="ORF">BSOLF_2006</name>
</gene>
<dbReference type="EC" id="4.2.1.96" evidence="4"/>
<comment type="catalytic activity">
    <reaction evidence="1 4">
        <text>(4aS,6R)-4a-hydroxy-L-erythro-5,6,7,8-tetrahydrobiopterin = (6R)-L-erythro-6,7-dihydrobiopterin + H2O</text>
        <dbReference type="Rhea" id="RHEA:11920"/>
        <dbReference type="ChEBI" id="CHEBI:15377"/>
        <dbReference type="ChEBI" id="CHEBI:15642"/>
        <dbReference type="ChEBI" id="CHEBI:43120"/>
        <dbReference type="EC" id="4.2.1.96"/>
    </reaction>
</comment>
<evidence type="ECO:0000313" key="6">
    <source>
        <dbReference type="Proteomes" id="UP000244338"/>
    </source>
</evidence>
<proteinExistence type="inferred from homology"/>
<dbReference type="PANTHER" id="PTHR12599">
    <property type="entry name" value="PTERIN-4-ALPHA-CARBINOLAMINE DEHYDRATASE"/>
    <property type="match status" value="1"/>
</dbReference>
<evidence type="ECO:0000256" key="1">
    <source>
        <dbReference type="ARBA" id="ARBA00001554"/>
    </source>
</evidence>
<evidence type="ECO:0000256" key="4">
    <source>
        <dbReference type="HAMAP-Rule" id="MF_00434"/>
    </source>
</evidence>
<dbReference type="Pfam" id="PF01329">
    <property type="entry name" value="Pterin_4a"/>
    <property type="match status" value="1"/>
</dbReference>
<evidence type="ECO:0000313" key="5">
    <source>
        <dbReference type="EMBL" id="PTQ57241.1"/>
    </source>
</evidence>
<dbReference type="GO" id="GO:0006729">
    <property type="term" value="P:tetrahydrobiopterin biosynthetic process"/>
    <property type="evidence" value="ECO:0007669"/>
    <property type="project" value="InterPro"/>
</dbReference>
<evidence type="ECO:0000256" key="2">
    <source>
        <dbReference type="ARBA" id="ARBA00006472"/>
    </source>
</evidence>
<dbReference type="PANTHER" id="PTHR12599:SF0">
    <property type="entry name" value="PTERIN-4-ALPHA-CARBINOLAMINE DEHYDRATASE"/>
    <property type="match status" value="1"/>
</dbReference>
<dbReference type="GO" id="GO:0008124">
    <property type="term" value="F:4-alpha-hydroxytetrahydrobiopterin dehydratase activity"/>
    <property type="evidence" value="ECO:0007669"/>
    <property type="project" value="UniProtKB-UniRule"/>
</dbReference>
<dbReference type="HAMAP" id="MF_00434">
    <property type="entry name" value="Pterin_4_alpha"/>
    <property type="match status" value="1"/>
</dbReference>
<name>A0A2R6Y3J3_9BACL</name>
<dbReference type="Gene3D" id="3.30.1360.20">
    <property type="entry name" value="Transcriptional coactivator/pterin dehydratase"/>
    <property type="match status" value="1"/>
</dbReference>
<dbReference type="InterPro" id="IPR001533">
    <property type="entry name" value="Pterin_deHydtase"/>
</dbReference>
<accession>A0A2R6Y3J3</accession>
<dbReference type="EMBL" id="PEBX01000010">
    <property type="protein sequence ID" value="PTQ57241.1"/>
    <property type="molecule type" value="Genomic_DNA"/>
</dbReference>
<dbReference type="SUPFAM" id="SSF55248">
    <property type="entry name" value="PCD-like"/>
    <property type="match status" value="1"/>
</dbReference>
<keyword evidence="3 4" id="KW-0456">Lyase</keyword>
<protein>
    <recommendedName>
        <fullName evidence="4">Putative pterin-4-alpha-carbinolamine dehydratase</fullName>
        <shortName evidence="4">PHS</shortName>
        <ecNumber evidence="4">4.2.1.96</ecNumber>
    </recommendedName>
    <alternativeName>
        <fullName evidence="4">4-alpha-hydroxy-tetrahydropterin dehydratase</fullName>
    </alternativeName>
    <alternativeName>
        <fullName evidence="4">Pterin carbinolamine dehydratase</fullName>
        <shortName evidence="4">PCD</shortName>
    </alternativeName>
</protein>
<sequence length="105" mass="12385">MVRKRLSDDEIMTALTKLEHWKRTEDGRWIERRYHFKTFLQAIDFVQKIAEIAEEKAHHPLIQIDYRVVSLKLSSWQAGGLTDLDMEEAQTFDAVYDRMGVSSNE</sequence>
<reference evidence="6" key="1">
    <citation type="journal article" date="2018" name="Sci. Rep.">
        <title>Lignite coal burning seam in the remote Altai Mountains harbors a hydrogen-driven thermophilic microbial community.</title>
        <authorList>
            <person name="Kadnikov V.V."/>
            <person name="Mardanov A.V."/>
            <person name="Ivasenko D.A."/>
            <person name="Antsiferov D.V."/>
            <person name="Beletsky A.V."/>
            <person name="Karnachuk O.V."/>
            <person name="Ravin N.V."/>
        </authorList>
    </citation>
    <scope>NUCLEOTIDE SEQUENCE [LARGE SCALE GENOMIC DNA]</scope>
</reference>
<organism evidence="5 6">
    <name type="scientific">Candidatus Carbonibacillus altaicus</name>
    <dbReference type="NCBI Taxonomy" id="2163959"/>
    <lineage>
        <taxon>Bacteria</taxon>
        <taxon>Bacillati</taxon>
        <taxon>Bacillota</taxon>
        <taxon>Bacilli</taxon>
        <taxon>Bacillales</taxon>
        <taxon>Candidatus Carbonibacillus</taxon>
    </lineage>
</organism>
<comment type="caution">
    <text evidence="5">The sequence shown here is derived from an EMBL/GenBank/DDBJ whole genome shotgun (WGS) entry which is preliminary data.</text>
</comment>
<dbReference type="InterPro" id="IPR036428">
    <property type="entry name" value="PCD_sf"/>
</dbReference>